<feature type="region of interest" description="Disordered" evidence="6">
    <location>
        <begin position="506"/>
        <end position="668"/>
    </location>
</feature>
<dbReference type="GO" id="GO:0000127">
    <property type="term" value="C:transcription factor TFIIIC complex"/>
    <property type="evidence" value="ECO:0007669"/>
    <property type="project" value="InterPro"/>
</dbReference>
<evidence type="ECO:0000256" key="2">
    <source>
        <dbReference type="ARBA" id="ARBA00022553"/>
    </source>
</evidence>
<feature type="compositionally biased region" description="Basic residues" evidence="6">
    <location>
        <begin position="82"/>
        <end position="92"/>
    </location>
</feature>
<feature type="compositionally biased region" description="Polar residues" evidence="6">
    <location>
        <begin position="795"/>
        <end position="808"/>
    </location>
</feature>
<dbReference type="GO" id="GO:0006384">
    <property type="term" value="P:transcription initiation at RNA polymerase III promoter"/>
    <property type="evidence" value="ECO:0007669"/>
    <property type="project" value="InterPro"/>
</dbReference>
<evidence type="ECO:0000256" key="6">
    <source>
        <dbReference type="SAM" id="MobiDB-lite"/>
    </source>
</evidence>
<evidence type="ECO:0000313" key="10">
    <source>
        <dbReference type="Proteomes" id="UP000027195"/>
    </source>
</evidence>
<feature type="domain" description="B-block binding subunit of TFIIIC" evidence="7">
    <location>
        <begin position="155"/>
        <end position="204"/>
    </location>
</feature>
<dbReference type="GO" id="GO:0003677">
    <property type="term" value="F:DNA binding"/>
    <property type="evidence" value="ECO:0007669"/>
    <property type="project" value="UniProtKB-KW"/>
</dbReference>
<keyword evidence="5" id="KW-0539">Nucleus</keyword>
<feature type="domain" description="Transcription factor tau subunit sfc3/Tfc3 C-terminal" evidence="8">
    <location>
        <begin position="1491"/>
        <end position="1806"/>
    </location>
</feature>
<dbReference type="STRING" id="930990.A0A067LZQ6"/>
<dbReference type="GO" id="GO:0042791">
    <property type="term" value="P:5S class rRNA transcription by RNA polymerase III"/>
    <property type="evidence" value="ECO:0007669"/>
    <property type="project" value="TreeGrafter"/>
</dbReference>
<dbReference type="HOGENOM" id="CLU_000498_0_0_1"/>
<feature type="compositionally biased region" description="Low complexity" evidence="6">
    <location>
        <begin position="1308"/>
        <end position="1319"/>
    </location>
</feature>
<dbReference type="CDD" id="cd16169">
    <property type="entry name" value="Tau138_eWH"/>
    <property type="match status" value="1"/>
</dbReference>
<accession>A0A067LZQ6</accession>
<evidence type="ECO:0000256" key="4">
    <source>
        <dbReference type="ARBA" id="ARBA00023163"/>
    </source>
</evidence>
<feature type="compositionally biased region" description="Basic residues" evidence="6">
    <location>
        <begin position="638"/>
        <end position="648"/>
    </location>
</feature>
<feature type="compositionally biased region" description="Polar residues" evidence="6">
    <location>
        <begin position="1451"/>
        <end position="1464"/>
    </location>
</feature>
<evidence type="ECO:0000259" key="8">
    <source>
        <dbReference type="Pfam" id="PF20222"/>
    </source>
</evidence>
<feature type="region of interest" description="Disordered" evidence="6">
    <location>
        <begin position="748"/>
        <end position="808"/>
    </location>
</feature>
<evidence type="ECO:0000256" key="5">
    <source>
        <dbReference type="ARBA" id="ARBA00023242"/>
    </source>
</evidence>
<keyword evidence="3" id="KW-0238">DNA-binding</keyword>
<dbReference type="InterPro" id="IPR007309">
    <property type="entry name" value="TFIIIC_Bblock-bd"/>
</dbReference>
<keyword evidence="2" id="KW-0597">Phosphoprotein</keyword>
<proteinExistence type="predicted"/>
<evidence type="ECO:0000313" key="9">
    <source>
        <dbReference type="EMBL" id="KDQ08943.1"/>
    </source>
</evidence>
<gene>
    <name evidence="9" type="ORF">BOTBODRAFT_179418</name>
</gene>
<dbReference type="GO" id="GO:0005634">
    <property type="term" value="C:nucleus"/>
    <property type="evidence" value="ECO:0007669"/>
    <property type="project" value="UniProtKB-SubCell"/>
</dbReference>
<feature type="compositionally biased region" description="Basic residues" evidence="6">
    <location>
        <begin position="1465"/>
        <end position="1476"/>
    </location>
</feature>
<feature type="compositionally biased region" description="Basic residues" evidence="6">
    <location>
        <begin position="591"/>
        <end position="601"/>
    </location>
</feature>
<dbReference type="InterPro" id="IPR035625">
    <property type="entry name" value="Tfc3-like_eWH"/>
</dbReference>
<evidence type="ECO:0000256" key="1">
    <source>
        <dbReference type="ARBA" id="ARBA00004123"/>
    </source>
</evidence>
<name>A0A067LZQ6_BOTB1</name>
<sequence length="2114" mass="233404">MDELVQHCMRELSFDGDLGCDISRLAEFINDFYTSNGIQQTFDEAFHSYVWSIIVQQSTIHVGLVPEESAAVFIAPQPSQLRKAHGPAKKKKKPEESDANDGFGKLEPIDEAEVRDLSLSELKEKYGDSLRVATDHTTSFMAITGSHIRSSKLTPMVYTTLQFVTRGRDKGVTTVELSRLTGYDPKTIHYLVRVLSDDLDLVKKIRTAGSSLHLVIHNYFWERSAEWQAIHKEEQELHAVGQGDEEDAGAAAARRVEPRVEGGRLKFEPIDASYLSSAPLVQDRLIKLLKHATNHTHLFRNLVVAIGCLNPTPTDRRFFLVRVMEMMAAGIVEKVHVPNAKGTGRNVCLKLIPEDKRIKTNLEDVTSKDLDDEALPMLNLTLHKQIVTLVDESGTEGIILADLSDRLGNFDTRTIEHLLYLFSKNQPPAHLADQGCVDLMENYGRERHHRYYTVASYVELLRKENIEDTQTDYAKIPLDRVGEFASFHSDEFYSTQEELRVYADTVNKKHRQTGTKKKFGRVNPLGPDGRPVKGRPRKEWSGGVSRKPRAGEKATKGKKRKVEEADTQDSADAGGGAGASSVPVIPTPTPRRGRPPKKAKVTKALQDAAAGANSKAEEAVSAQPPAEPATPVSAAAALKKRGRAKKTPGRTPVTPKATPGRKARGSARKAINDALQGAHVPEIQQTEPSESGVTHDAGVAPEEIATRDVSLDLAIAALSSAAAPPAVDLDIEVSNIFSTLNDVPQIDGVNGAAAEPSPGSPVVSRKRATSPADATSSNEPQSKRSRPADSEAQEHTSIPTPAEASGSTLETELPALPQSKGPPKRASNISGWRREKEFFHIIKEKRILNLGTKEVFEAHLTLLESLANSGVNTSTPVGTTTDKRTVTQTVDRLEAQGLVKQIVATITSAEKKPEMVRVAYMPEVTDDELSEYLGGLEGRKGGQPVNRIARLAEHVPYKSSRGYSTDMKVDKAIGGTVEKLSELSAEKIRRLVLTEGHTAAQLYGYLIGRFKRAQELHLFTLHQLTGEAHSEYFVSIDQRIIATEYFNTDLPIGTYCSVFSFPHYDSTLEEYLRAEENRSVPVKNIPPTLHNLLQIGKARTKSKLDRLLEILIILDLITPLNPSESSSPTITCEPDGNHPATFDIAPISPGSSAPLYCRFNESAPLFGFAQSSDHPPYLGDLPVATMQESVYYWQTLQAVSDTSVKTPHPTLGVGESRDFGVYDEFTSSIRRHASWVSDYHLSNRQYKYLKSLVDSETGNSPLNDPDSTRFDEACAAVVAPEAAVRAGLEQASAEVLYLRAKAQRRALKQQQQQQRQQQQNASESERPKTPGQANSSLAAKATEMTARIKAEWDAILRKVHPNPQEIEKDSAELLERLRNEFLKSSGTFDREKLAADIRNIVSGLDVGAKERVRIPALPVRGRPKPKPVVTSASNWLSSKAQPRSKTVEDLITQQSAIPRPTGTQPKKKKKKGKKKASQTDDAEPEEPSEQRRYRFPWDPEYDELARDAAAVISVRCRGQRIDWSPVEQVFPAAERNSVRQRVVKFKTAVGGASYLQRLEDAWAVLWEQYRGTEALPDPNPENTSDFDLAAHITFLRKHIDKHAFGVILTPGSASRIVLPSSVASLEEEFEIHCTNEKPLRCEFMFTLLGDEPREKLFLREPLAVEPQELTFPTPMPDPICVAEAAIKMVASTPKESFDADKAEELLDSVGKVKIDAASKSLQANNVMGKVSDQSKPKPGRGLRYQDWQRTALVGPYPTKLYRDACDFEEDLAADQDEWKEWSLLATNGSMAAFLELVSQDKVDVLIDYSGPSRARIMGDGNNDDSIELALSYRLRECSALPRPRYSTQTPSPQSTTIPLPEMEDGMAALSVEHGFAANDRLAACKQQCPGAELVDCKGCLEIALDALMGSLGEEDRKLARRVARACEEAGAHGITKAGILALEADPASQQSMLRLANLMCQLSVPVVFWVGYGEPVLIACSQLQGWCVKAPPPTDTEQPAQLVLPRRWFDISGQRIDDLWSVALKAVMGWLWCRPGMSEYLLRSRLRNIYDRQEIRDVLQSLVNAGLITRRFGPKVRGQSELVGDAVGTGDETEEKGTYWSVVVNPPTAWYRAD</sequence>
<evidence type="ECO:0000259" key="7">
    <source>
        <dbReference type="Pfam" id="PF04182"/>
    </source>
</evidence>
<dbReference type="InterPro" id="IPR046488">
    <property type="entry name" value="Sfc3/Tfc3_C"/>
</dbReference>
<dbReference type="PANTHER" id="PTHR15180:SF1">
    <property type="entry name" value="GENERAL TRANSCRIPTION FACTOR 3C POLYPEPTIDE 1"/>
    <property type="match status" value="1"/>
</dbReference>
<feature type="region of interest" description="Disordered" evidence="6">
    <location>
        <begin position="79"/>
        <end position="105"/>
    </location>
</feature>
<dbReference type="OrthoDB" id="68020at2759"/>
<feature type="compositionally biased region" description="Polar residues" evidence="6">
    <location>
        <begin position="1430"/>
        <end position="1444"/>
    </location>
</feature>
<organism evidence="9 10">
    <name type="scientific">Botryobasidium botryosum (strain FD-172 SS1)</name>
    <dbReference type="NCBI Taxonomy" id="930990"/>
    <lineage>
        <taxon>Eukaryota</taxon>
        <taxon>Fungi</taxon>
        <taxon>Dikarya</taxon>
        <taxon>Basidiomycota</taxon>
        <taxon>Agaricomycotina</taxon>
        <taxon>Agaricomycetes</taxon>
        <taxon>Cantharellales</taxon>
        <taxon>Botryobasidiaceae</taxon>
        <taxon>Botryobasidium</taxon>
    </lineage>
</organism>
<comment type="subcellular location">
    <subcellularLocation>
        <location evidence="1">Nucleus</location>
    </subcellularLocation>
</comment>
<dbReference type="Proteomes" id="UP000027195">
    <property type="component" value="Unassembled WGS sequence"/>
</dbReference>
<keyword evidence="10" id="KW-1185">Reference proteome</keyword>
<dbReference type="Pfam" id="PF04182">
    <property type="entry name" value="B-block_TFIIIC"/>
    <property type="match status" value="1"/>
</dbReference>
<feature type="region of interest" description="Disordered" evidence="6">
    <location>
        <begin position="1307"/>
        <end position="1339"/>
    </location>
</feature>
<feature type="compositionally biased region" description="Basic residues" evidence="6">
    <location>
        <begin position="508"/>
        <end position="520"/>
    </location>
</feature>
<dbReference type="PANTHER" id="PTHR15180">
    <property type="entry name" value="GENERAL TRANSCRIPTION FACTOR 3C POLYPEPTIDE 1"/>
    <property type="match status" value="1"/>
</dbReference>
<reference evidence="10" key="1">
    <citation type="journal article" date="2014" name="Proc. Natl. Acad. Sci. U.S.A.">
        <title>Extensive sampling of basidiomycete genomes demonstrates inadequacy of the white-rot/brown-rot paradigm for wood decay fungi.</title>
        <authorList>
            <person name="Riley R."/>
            <person name="Salamov A.A."/>
            <person name="Brown D.W."/>
            <person name="Nagy L.G."/>
            <person name="Floudas D."/>
            <person name="Held B.W."/>
            <person name="Levasseur A."/>
            <person name="Lombard V."/>
            <person name="Morin E."/>
            <person name="Otillar R."/>
            <person name="Lindquist E.A."/>
            <person name="Sun H."/>
            <person name="LaButti K.M."/>
            <person name="Schmutz J."/>
            <person name="Jabbour D."/>
            <person name="Luo H."/>
            <person name="Baker S.E."/>
            <person name="Pisabarro A.G."/>
            <person name="Walton J.D."/>
            <person name="Blanchette R.A."/>
            <person name="Henrissat B."/>
            <person name="Martin F."/>
            <person name="Cullen D."/>
            <person name="Hibbett D.S."/>
            <person name="Grigoriev I.V."/>
        </authorList>
    </citation>
    <scope>NUCLEOTIDE SEQUENCE [LARGE SCALE GENOMIC DNA]</scope>
    <source>
        <strain evidence="10">FD-172 SS1</strain>
    </source>
</reference>
<dbReference type="InParanoid" id="A0A067LZQ6"/>
<evidence type="ECO:0000256" key="3">
    <source>
        <dbReference type="ARBA" id="ARBA00023125"/>
    </source>
</evidence>
<protein>
    <submittedName>
        <fullName evidence="9">Uncharacterized protein</fullName>
    </submittedName>
</protein>
<dbReference type="Pfam" id="PF20222">
    <property type="entry name" value="DUF6581"/>
    <property type="match status" value="1"/>
</dbReference>
<feature type="region of interest" description="Disordered" evidence="6">
    <location>
        <begin position="1417"/>
        <end position="1495"/>
    </location>
</feature>
<keyword evidence="4" id="KW-0804">Transcription</keyword>
<dbReference type="InterPro" id="IPR044210">
    <property type="entry name" value="Tfc3-like"/>
</dbReference>
<dbReference type="EMBL" id="KL198084">
    <property type="protein sequence ID" value="KDQ08943.1"/>
    <property type="molecule type" value="Genomic_DNA"/>
</dbReference>